<dbReference type="NCBIfam" id="NF033789">
    <property type="entry name" value="repress_SdpR"/>
    <property type="match status" value="1"/>
</dbReference>
<organism evidence="6 7">
    <name type="scientific">Pseudoxanthomonas sacheonensis</name>
    <dbReference type="NCBI Taxonomy" id="443615"/>
    <lineage>
        <taxon>Bacteria</taxon>
        <taxon>Pseudomonadati</taxon>
        <taxon>Pseudomonadota</taxon>
        <taxon>Gammaproteobacteria</taxon>
        <taxon>Lysobacterales</taxon>
        <taxon>Lysobacteraceae</taxon>
        <taxon>Pseudoxanthomonas</taxon>
    </lineage>
</organism>
<accession>A0ABU1RUE4</accession>
<dbReference type="Proteomes" id="UP001254759">
    <property type="component" value="Unassembled WGS sequence"/>
</dbReference>
<dbReference type="InterPro" id="IPR051081">
    <property type="entry name" value="HTH_MetalResp_TranReg"/>
</dbReference>
<dbReference type="PROSITE" id="PS50987">
    <property type="entry name" value="HTH_ARSR_2"/>
    <property type="match status" value="1"/>
</dbReference>
<name>A0ABU1RUE4_9GAMM</name>
<proteinExistence type="predicted"/>
<sequence length="110" mass="12008">MNTVFKALADPTRRKVLELLRQRPMTAGELSEHFPVSRPTMSAHFAVLREADLIESNKIGTTILYQLKLSVLEDALLSFTQLFGIGAGERAPADSAGEAKPKQARAGVDE</sequence>
<dbReference type="EMBL" id="JAVDTT010000003">
    <property type="protein sequence ID" value="MDR6842393.1"/>
    <property type="molecule type" value="Genomic_DNA"/>
</dbReference>
<dbReference type="SUPFAM" id="SSF46785">
    <property type="entry name" value="Winged helix' DNA-binding domain"/>
    <property type="match status" value="1"/>
</dbReference>
<dbReference type="CDD" id="cd00090">
    <property type="entry name" value="HTH_ARSR"/>
    <property type="match status" value="1"/>
</dbReference>
<dbReference type="PANTHER" id="PTHR33154:SF33">
    <property type="entry name" value="TRANSCRIPTIONAL REPRESSOR SDPR"/>
    <property type="match status" value="1"/>
</dbReference>
<evidence type="ECO:0000313" key="7">
    <source>
        <dbReference type="Proteomes" id="UP001254759"/>
    </source>
</evidence>
<dbReference type="GO" id="GO:0003677">
    <property type="term" value="F:DNA binding"/>
    <property type="evidence" value="ECO:0007669"/>
    <property type="project" value="UniProtKB-KW"/>
</dbReference>
<feature type="region of interest" description="Disordered" evidence="4">
    <location>
        <begin position="89"/>
        <end position="110"/>
    </location>
</feature>
<dbReference type="Pfam" id="PF12840">
    <property type="entry name" value="HTH_20"/>
    <property type="match status" value="1"/>
</dbReference>
<protein>
    <submittedName>
        <fullName evidence="6">DNA-binding transcriptional ArsR family regulator</fullName>
    </submittedName>
</protein>
<dbReference type="Gene3D" id="1.10.10.10">
    <property type="entry name" value="Winged helix-like DNA-binding domain superfamily/Winged helix DNA-binding domain"/>
    <property type="match status" value="1"/>
</dbReference>
<keyword evidence="3" id="KW-0804">Transcription</keyword>
<evidence type="ECO:0000256" key="1">
    <source>
        <dbReference type="ARBA" id="ARBA00023015"/>
    </source>
</evidence>
<dbReference type="InterPro" id="IPR036388">
    <property type="entry name" value="WH-like_DNA-bd_sf"/>
</dbReference>
<evidence type="ECO:0000313" key="6">
    <source>
        <dbReference type="EMBL" id="MDR6842393.1"/>
    </source>
</evidence>
<dbReference type="InterPro" id="IPR036390">
    <property type="entry name" value="WH_DNA-bd_sf"/>
</dbReference>
<dbReference type="SMART" id="SM00418">
    <property type="entry name" value="HTH_ARSR"/>
    <property type="match status" value="1"/>
</dbReference>
<feature type="compositionally biased region" description="Basic and acidic residues" evidence="4">
    <location>
        <begin position="97"/>
        <end position="110"/>
    </location>
</feature>
<dbReference type="InterPro" id="IPR047796">
    <property type="entry name" value="SdpR-like_repress"/>
</dbReference>
<gene>
    <name evidence="6" type="ORF">J2W94_002687</name>
</gene>
<dbReference type="RefSeq" id="WP_310094334.1">
    <property type="nucleotide sequence ID" value="NZ_JAVDTT010000003.1"/>
</dbReference>
<reference evidence="6 7" key="1">
    <citation type="submission" date="2023-07" db="EMBL/GenBank/DDBJ databases">
        <title>Sorghum-associated microbial communities from plants grown in Nebraska, USA.</title>
        <authorList>
            <person name="Schachtman D."/>
        </authorList>
    </citation>
    <scope>NUCLEOTIDE SEQUENCE [LARGE SCALE GENOMIC DNA]</scope>
    <source>
        <strain evidence="6 7">BE107</strain>
    </source>
</reference>
<keyword evidence="1" id="KW-0805">Transcription regulation</keyword>
<keyword evidence="2 6" id="KW-0238">DNA-binding</keyword>
<evidence type="ECO:0000256" key="2">
    <source>
        <dbReference type="ARBA" id="ARBA00023125"/>
    </source>
</evidence>
<evidence type="ECO:0000259" key="5">
    <source>
        <dbReference type="PROSITE" id="PS50987"/>
    </source>
</evidence>
<keyword evidence="7" id="KW-1185">Reference proteome</keyword>
<evidence type="ECO:0000256" key="4">
    <source>
        <dbReference type="SAM" id="MobiDB-lite"/>
    </source>
</evidence>
<feature type="domain" description="HTH arsR-type" evidence="5">
    <location>
        <begin position="1"/>
        <end position="87"/>
    </location>
</feature>
<dbReference type="NCBIfam" id="NF033788">
    <property type="entry name" value="HTH_metalloreg"/>
    <property type="match status" value="1"/>
</dbReference>
<dbReference type="InterPro" id="IPR001845">
    <property type="entry name" value="HTH_ArsR_DNA-bd_dom"/>
</dbReference>
<dbReference type="InterPro" id="IPR011991">
    <property type="entry name" value="ArsR-like_HTH"/>
</dbReference>
<evidence type="ECO:0000256" key="3">
    <source>
        <dbReference type="ARBA" id="ARBA00023163"/>
    </source>
</evidence>
<comment type="caution">
    <text evidence="6">The sequence shown here is derived from an EMBL/GenBank/DDBJ whole genome shotgun (WGS) entry which is preliminary data.</text>
</comment>
<dbReference type="PRINTS" id="PR00778">
    <property type="entry name" value="HTHARSR"/>
</dbReference>
<dbReference type="PANTHER" id="PTHR33154">
    <property type="entry name" value="TRANSCRIPTIONAL REGULATOR, ARSR FAMILY"/>
    <property type="match status" value="1"/>
</dbReference>